<proteinExistence type="predicted"/>
<dbReference type="Proteomes" id="UP001311915">
    <property type="component" value="Unassembled WGS sequence"/>
</dbReference>
<organism evidence="1 2">
    <name type="scientific">Solanum pinnatisectum</name>
    <name type="common">tansyleaf nightshade</name>
    <dbReference type="NCBI Taxonomy" id="50273"/>
    <lineage>
        <taxon>Eukaryota</taxon>
        <taxon>Viridiplantae</taxon>
        <taxon>Streptophyta</taxon>
        <taxon>Embryophyta</taxon>
        <taxon>Tracheophyta</taxon>
        <taxon>Spermatophyta</taxon>
        <taxon>Magnoliopsida</taxon>
        <taxon>eudicotyledons</taxon>
        <taxon>Gunneridae</taxon>
        <taxon>Pentapetalae</taxon>
        <taxon>asterids</taxon>
        <taxon>lamiids</taxon>
        <taxon>Solanales</taxon>
        <taxon>Solanaceae</taxon>
        <taxon>Solanoideae</taxon>
        <taxon>Solaneae</taxon>
        <taxon>Solanum</taxon>
    </lineage>
</organism>
<keyword evidence="2" id="KW-1185">Reference proteome</keyword>
<dbReference type="AlphaFoldDB" id="A0AAV9LMH8"/>
<evidence type="ECO:0000313" key="1">
    <source>
        <dbReference type="EMBL" id="KAK4726936.1"/>
    </source>
</evidence>
<evidence type="ECO:0000313" key="2">
    <source>
        <dbReference type="Proteomes" id="UP001311915"/>
    </source>
</evidence>
<protein>
    <submittedName>
        <fullName evidence="1">Uncharacterized protein</fullName>
    </submittedName>
</protein>
<dbReference type="EMBL" id="JAWPEI010000005">
    <property type="protein sequence ID" value="KAK4726936.1"/>
    <property type="molecule type" value="Genomic_DNA"/>
</dbReference>
<reference evidence="1 2" key="1">
    <citation type="submission" date="2023-10" db="EMBL/GenBank/DDBJ databases">
        <title>Genome-Wide Identification Analysis in wild type Solanum Pinnatisectum Reveals Some Genes Defensing Phytophthora Infestans.</title>
        <authorList>
            <person name="Sun C."/>
        </authorList>
    </citation>
    <scope>NUCLEOTIDE SEQUENCE [LARGE SCALE GENOMIC DNA]</scope>
    <source>
        <strain evidence="1">LQN</strain>
        <tissue evidence="1">Leaf</tissue>
    </source>
</reference>
<accession>A0AAV9LMH8</accession>
<name>A0AAV9LMH8_9SOLN</name>
<sequence>MARCYIFTSMVNVLQHQHQSMTYTYDMLEPLKEIFREKNRFAKLTTIKALLTTKMVIGSFFREHLINMMSCLNELEILSTVIDKES</sequence>
<comment type="caution">
    <text evidence="1">The sequence shown here is derived from an EMBL/GenBank/DDBJ whole genome shotgun (WGS) entry which is preliminary data.</text>
</comment>
<gene>
    <name evidence="1" type="ORF">R3W88_031853</name>
</gene>